<evidence type="ECO:0008006" key="4">
    <source>
        <dbReference type="Google" id="ProtNLM"/>
    </source>
</evidence>
<comment type="caution">
    <text evidence="2">The sequence shown here is derived from an EMBL/GenBank/DDBJ whole genome shotgun (WGS) entry which is preliminary data.</text>
</comment>
<name>A0ABQ3IB99_9BACT</name>
<organism evidence="2 3">
    <name type="scientific">Roseivirga thermotolerans</name>
    <dbReference type="NCBI Taxonomy" id="1758176"/>
    <lineage>
        <taxon>Bacteria</taxon>
        <taxon>Pseudomonadati</taxon>
        <taxon>Bacteroidota</taxon>
        <taxon>Cytophagia</taxon>
        <taxon>Cytophagales</taxon>
        <taxon>Roseivirgaceae</taxon>
        <taxon>Roseivirga</taxon>
    </lineage>
</organism>
<protein>
    <recommendedName>
        <fullName evidence="4">Outer membrane lipoprotein carrier protein LolA</fullName>
    </recommendedName>
</protein>
<accession>A0ABQ3IB99</accession>
<dbReference type="RefSeq" id="WP_189630867.1">
    <property type="nucleotide sequence ID" value="NZ_BNAG01000004.1"/>
</dbReference>
<keyword evidence="3" id="KW-1185">Reference proteome</keyword>
<dbReference type="EMBL" id="BNAG01000004">
    <property type="protein sequence ID" value="GHE70357.1"/>
    <property type="molecule type" value="Genomic_DNA"/>
</dbReference>
<evidence type="ECO:0000256" key="1">
    <source>
        <dbReference type="SAM" id="SignalP"/>
    </source>
</evidence>
<feature type="chain" id="PRO_5046735772" description="Outer membrane lipoprotein carrier protein LolA" evidence="1">
    <location>
        <begin position="25"/>
        <end position="203"/>
    </location>
</feature>
<reference evidence="3" key="1">
    <citation type="journal article" date="2019" name="Int. J. Syst. Evol. Microbiol.">
        <title>The Global Catalogue of Microorganisms (GCM) 10K type strain sequencing project: providing services to taxonomists for standard genome sequencing and annotation.</title>
        <authorList>
            <consortium name="The Broad Institute Genomics Platform"/>
            <consortium name="The Broad Institute Genome Sequencing Center for Infectious Disease"/>
            <person name="Wu L."/>
            <person name="Ma J."/>
        </authorList>
    </citation>
    <scope>NUCLEOTIDE SEQUENCE [LARGE SCALE GENOMIC DNA]</scope>
    <source>
        <strain evidence="3">CGMCC 1.15111</strain>
    </source>
</reference>
<evidence type="ECO:0000313" key="2">
    <source>
        <dbReference type="EMBL" id="GHE70357.1"/>
    </source>
</evidence>
<keyword evidence="1" id="KW-0732">Signal</keyword>
<sequence length="203" mass="23315">MVKNSNYLLTAFALVFLTINTSQAQMKNGKFSPVERDLEISRVTLENFLKKWEGAPLLNRIQKTESSYTEGQGATIFIEAPNARIFLDGRMNWSRELDTDLMDTFYDNEIVALQQQRLKSSLAHFLHQFSSYLPGVKVNESIIFHFNIHDPIINQEEDPATSPKQPERTYQISFSIAQADVLNIESNKLSVEQIENRIKTSKK</sequence>
<feature type="signal peptide" evidence="1">
    <location>
        <begin position="1"/>
        <end position="24"/>
    </location>
</feature>
<evidence type="ECO:0000313" key="3">
    <source>
        <dbReference type="Proteomes" id="UP000658258"/>
    </source>
</evidence>
<proteinExistence type="predicted"/>
<dbReference type="Proteomes" id="UP000658258">
    <property type="component" value="Unassembled WGS sequence"/>
</dbReference>
<gene>
    <name evidence="2" type="ORF">GCM10011340_27520</name>
</gene>